<feature type="region of interest" description="Disordered" evidence="2">
    <location>
        <begin position="605"/>
        <end position="667"/>
    </location>
</feature>
<feature type="region of interest" description="Disordered" evidence="2">
    <location>
        <begin position="347"/>
        <end position="374"/>
    </location>
</feature>
<sequence length="906" mass="87716">MAEDVLEVERCVEGAALWLLGEFKAALSTLQRDEDARASDVKAQHNKLVAQYYAAGAGEQEPQALVASLLQAARTDLVATADAESGSAEAAAAAAAGPAAYAVAAVNAAHILVLQARHASALELLEPLYARVESLNGGAALHVCLLLLEVHLAARQHTKAAAVIAYLELASGLSPDGHAARGGSGCVSADGGGGSEGGAAGGAAAEDGGAQAEGQQQADGGSEQAGGAAENSANGSGAAPSEAAASPPPADERAALRLPRVSRVTSPLMGRIAPLLVERGGAEGMPDARALLRLLRARLALSAGYHKAARRELKALLSSLPRCEAGLMLKAQLEAARGHPRKALRTLGPLLSAPPEDGGSGGGGGGDGGGGGALSRPAARVPLLNGLGLLHHQFGKHQLAAVYLSRALAESAAVPSGARAPGARAGGSGGGGGGGDGGAARFTGLWPDPSHAIHYNLGLQHLMLRNWGAALEAFEAAGQRFYMQPLLWLRMAEANVGLHSQSAAEAAAEAAGAGEAGEAAGGGEGASRHPLLSGVAGCGALRRLLLPAGRPAGEEADAERLWHEGPLGAALLQLQTAAALLQECKAEAAKEAEEAAAAATAAAASLDGGGGAAPNGRPGSSDGGGSPRAGRRRSSGGEGSPRGNSGGGAAGGGSSGGGGGGGGGARVLSDCLPQEQLEAIGQAVQSNLAYVHLLRDDPVPALAAAQQLLACSSLSAASHHLGSCYAAEALCMLGRPEEAAEQLRAHLALFHSAGGGGGAGGSGGGGPDSGGGPAAGAGVGLSLSTKSDDDGAGAREWYILGNAADAAAVSGPAARAAALSNLASALAAKGELRDAARTAQRALAAAAGAGPGAAGAAAAARLLLVYCRLRQGDAAGALALLRDEGGGGGGGGGAGGGGSSGAAGVV</sequence>
<organism evidence="3 4">
    <name type="scientific">Raphidocelis subcapitata</name>
    <dbReference type="NCBI Taxonomy" id="307507"/>
    <lineage>
        <taxon>Eukaryota</taxon>
        <taxon>Viridiplantae</taxon>
        <taxon>Chlorophyta</taxon>
        <taxon>core chlorophytes</taxon>
        <taxon>Chlorophyceae</taxon>
        <taxon>CS clade</taxon>
        <taxon>Sphaeropleales</taxon>
        <taxon>Selenastraceae</taxon>
        <taxon>Raphidocelis</taxon>
    </lineage>
</organism>
<dbReference type="InterPro" id="IPR011990">
    <property type="entry name" value="TPR-like_helical_dom_sf"/>
</dbReference>
<feature type="region of interest" description="Disordered" evidence="2">
    <location>
        <begin position="758"/>
        <end position="777"/>
    </location>
</feature>
<feature type="compositionally biased region" description="Gly residues" evidence="2">
    <location>
        <begin position="358"/>
        <end position="373"/>
    </location>
</feature>
<dbReference type="SMART" id="SM00028">
    <property type="entry name" value="TPR"/>
    <property type="match status" value="4"/>
</dbReference>
<evidence type="ECO:0000256" key="2">
    <source>
        <dbReference type="SAM" id="MobiDB-lite"/>
    </source>
</evidence>
<dbReference type="SUPFAM" id="SSF48452">
    <property type="entry name" value="TPR-like"/>
    <property type="match status" value="2"/>
</dbReference>
<protein>
    <recommendedName>
        <fullName evidence="5">CCR4-NOT transcription complex subunit 10</fullName>
    </recommendedName>
</protein>
<dbReference type="PANTHER" id="PTHR12979">
    <property type="entry name" value="CCR4-NOT TRANSCRIPTION COMPLEX SUBUNIT 10"/>
    <property type="match status" value="1"/>
</dbReference>
<feature type="compositionally biased region" description="Gly residues" evidence="2">
    <location>
        <begin position="191"/>
        <end position="201"/>
    </location>
</feature>
<dbReference type="OrthoDB" id="25157at2759"/>
<evidence type="ECO:0000256" key="1">
    <source>
        <dbReference type="ARBA" id="ARBA00010080"/>
    </source>
</evidence>
<feature type="compositionally biased region" description="Low complexity" evidence="2">
    <location>
        <begin position="202"/>
        <end position="245"/>
    </location>
</feature>
<feature type="compositionally biased region" description="Gly residues" evidence="2">
    <location>
        <begin position="636"/>
        <end position="665"/>
    </location>
</feature>
<dbReference type="PANTHER" id="PTHR12979:SF5">
    <property type="entry name" value="CCR4-NOT TRANSCRIPTION COMPLEX SUBUNIT 10"/>
    <property type="match status" value="1"/>
</dbReference>
<evidence type="ECO:0008006" key="5">
    <source>
        <dbReference type="Google" id="ProtNLM"/>
    </source>
</evidence>
<proteinExistence type="inferred from homology"/>
<dbReference type="STRING" id="307507.A0A2V0NRR3"/>
<gene>
    <name evidence="3" type="ORF">Rsub_02430</name>
</gene>
<dbReference type="GO" id="GO:0006402">
    <property type="term" value="P:mRNA catabolic process"/>
    <property type="evidence" value="ECO:0007669"/>
    <property type="project" value="TreeGrafter"/>
</dbReference>
<evidence type="ECO:0000313" key="4">
    <source>
        <dbReference type="Proteomes" id="UP000247498"/>
    </source>
</evidence>
<accession>A0A2V0NRR3</accession>
<evidence type="ECO:0000313" key="3">
    <source>
        <dbReference type="EMBL" id="GBF90324.1"/>
    </source>
</evidence>
<dbReference type="InterPro" id="IPR039740">
    <property type="entry name" value="CNOT10"/>
</dbReference>
<dbReference type="EMBL" id="BDRX01000016">
    <property type="protein sequence ID" value="GBF90324.1"/>
    <property type="molecule type" value="Genomic_DNA"/>
</dbReference>
<dbReference type="Gene3D" id="1.25.40.10">
    <property type="entry name" value="Tetratricopeptide repeat domain"/>
    <property type="match status" value="2"/>
</dbReference>
<dbReference type="GO" id="GO:0017148">
    <property type="term" value="P:negative regulation of translation"/>
    <property type="evidence" value="ECO:0007669"/>
    <property type="project" value="TreeGrafter"/>
</dbReference>
<reference evidence="3 4" key="1">
    <citation type="journal article" date="2018" name="Sci. Rep.">
        <title>Raphidocelis subcapitata (=Pseudokirchneriella subcapitata) provides an insight into genome evolution and environmental adaptations in the Sphaeropleales.</title>
        <authorList>
            <person name="Suzuki S."/>
            <person name="Yamaguchi H."/>
            <person name="Nakajima N."/>
            <person name="Kawachi M."/>
        </authorList>
    </citation>
    <scope>NUCLEOTIDE SEQUENCE [LARGE SCALE GENOMIC DNA]</scope>
    <source>
        <strain evidence="3 4">NIES-35</strain>
    </source>
</reference>
<comment type="caution">
    <text evidence="3">The sequence shown here is derived from an EMBL/GenBank/DDBJ whole genome shotgun (WGS) entry which is preliminary data.</text>
</comment>
<dbReference type="InterPro" id="IPR019734">
    <property type="entry name" value="TPR_rpt"/>
</dbReference>
<keyword evidence="4" id="KW-1185">Reference proteome</keyword>
<dbReference type="FunCoup" id="A0A2V0NRR3">
    <property type="interactions" value="2147"/>
</dbReference>
<feature type="region of interest" description="Disordered" evidence="2">
    <location>
        <begin position="191"/>
        <end position="251"/>
    </location>
</feature>
<name>A0A2V0NRR3_9CHLO</name>
<dbReference type="Proteomes" id="UP000247498">
    <property type="component" value="Unassembled WGS sequence"/>
</dbReference>
<comment type="similarity">
    <text evidence="1">Belongs to the CNOT10 family.</text>
</comment>
<dbReference type="AlphaFoldDB" id="A0A2V0NRR3"/>
<dbReference type="InParanoid" id="A0A2V0NRR3"/>
<dbReference type="GO" id="GO:0030014">
    <property type="term" value="C:CCR4-NOT complex"/>
    <property type="evidence" value="ECO:0007669"/>
    <property type="project" value="InterPro"/>
</dbReference>